<dbReference type="EMBL" id="RCHS01001619">
    <property type="protein sequence ID" value="RMX52530.1"/>
    <property type="molecule type" value="Genomic_DNA"/>
</dbReference>
<dbReference type="Proteomes" id="UP000275408">
    <property type="component" value="Unassembled WGS sequence"/>
</dbReference>
<name>A0A3M6UFR4_POCDA</name>
<sequence>MDTHTISSLRVIREAQSKPLQGISDGMQQWFPILQHQSQPPASCQGSYCCRDHGFSKGRGNERLVQICCSYLG</sequence>
<keyword evidence="2" id="KW-1185">Reference proteome</keyword>
<evidence type="ECO:0000313" key="2">
    <source>
        <dbReference type="Proteomes" id="UP000275408"/>
    </source>
</evidence>
<proteinExistence type="predicted"/>
<reference evidence="1 2" key="1">
    <citation type="journal article" date="2018" name="Sci. Rep.">
        <title>Comparative analysis of the Pocillopora damicornis genome highlights role of immune system in coral evolution.</title>
        <authorList>
            <person name="Cunning R."/>
            <person name="Bay R.A."/>
            <person name="Gillette P."/>
            <person name="Baker A.C."/>
            <person name="Traylor-Knowles N."/>
        </authorList>
    </citation>
    <scope>NUCLEOTIDE SEQUENCE [LARGE SCALE GENOMIC DNA]</scope>
    <source>
        <strain evidence="1">RSMAS</strain>
        <tissue evidence="1">Whole animal</tissue>
    </source>
</reference>
<evidence type="ECO:0000313" key="1">
    <source>
        <dbReference type="EMBL" id="RMX52530.1"/>
    </source>
</evidence>
<gene>
    <name evidence="1" type="ORF">pdam_00025467</name>
</gene>
<organism evidence="1 2">
    <name type="scientific">Pocillopora damicornis</name>
    <name type="common">Cauliflower coral</name>
    <name type="synonym">Millepora damicornis</name>
    <dbReference type="NCBI Taxonomy" id="46731"/>
    <lineage>
        <taxon>Eukaryota</taxon>
        <taxon>Metazoa</taxon>
        <taxon>Cnidaria</taxon>
        <taxon>Anthozoa</taxon>
        <taxon>Hexacorallia</taxon>
        <taxon>Scleractinia</taxon>
        <taxon>Astrocoeniina</taxon>
        <taxon>Pocilloporidae</taxon>
        <taxon>Pocillopora</taxon>
    </lineage>
</organism>
<dbReference type="AlphaFoldDB" id="A0A3M6UFR4"/>
<accession>A0A3M6UFR4</accession>
<protein>
    <submittedName>
        <fullName evidence="1">Uncharacterized protein</fullName>
    </submittedName>
</protein>
<comment type="caution">
    <text evidence="1">The sequence shown here is derived from an EMBL/GenBank/DDBJ whole genome shotgun (WGS) entry which is preliminary data.</text>
</comment>